<dbReference type="InterPro" id="IPR041539">
    <property type="entry name" value="CxC5"/>
</dbReference>
<accession>A0A4S8L803</accession>
<feature type="domain" description="CxC5 like cysteine cluster associated with KDZ" evidence="1">
    <location>
        <begin position="105"/>
        <end position="218"/>
    </location>
</feature>
<feature type="non-terminal residue" evidence="2">
    <location>
        <position position="1"/>
    </location>
</feature>
<feature type="non-terminal residue" evidence="2">
    <location>
        <position position="251"/>
    </location>
</feature>
<sequence length="251" mass="28615">LSSNPVFARITIAQLISFVLLASKLKKEILLAQPSNTALDHAPEFLPSYMIAFLSSACSMSNEEVKECWKVIQEEVWSFDERVGSFEHCQKSFTKHGRVCGLSSPHHLWPPTMKCITMSCPTAQKLQRVEQREVTLYTLGYGPVTMESFHLKCEVCGINYHHNYFVKDGMRFYYDGKVPDILQLGEHQFVQVGLVKLWIYNMNVAWMSASNCANTYNLLWPDEQSLTAGNARFHGPLTHNHVYDAFTLLSL</sequence>
<evidence type="ECO:0000259" key="1">
    <source>
        <dbReference type="Pfam" id="PF18718"/>
    </source>
</evidence>
<dbReference type="OrthoDB" id="3055037at2759"/>
<dbReference type="EMBL" id="ML179586">
    <property type="protein sequence ID" value="THU84661.1"/>
    <property type="molecule type" value="Genomic_DNA"/>
</dbReference>
<dbReference type="Proteomes" id="UP000297245">
    <property type="component" value="Unassembled WGS sequence"/>
</dbReference>
<gene>
    <name evidence="2" type="ORF">K435DRAFT_586176</name>
</gene>
<dbReference type="AlphaFoldDB" id="A0A4S8L803"/>
<reference evidence="2 3" key="1">
    <citation type="journal article" date="2019" name="Nat. Ecol. Evol.">
        <title>Megaphylogeny resolves global patterns of mushroom evolution.</title>
        <authorList>
            <person name="Varga T."/>
            <person name="Krizsan K."/>
            <person name="Foldi C."/>
            <person name="Dima B."/>
            <person name="Sanchez-Garcia M."/>
            <person name="Sanchez-Ramirez S."/>
            <person name="Szollosi G.J."/>
            <person name="Szarkandi J.G."/>
            <person name="Papp V."/>
            <person name="Albert L."/>
            <person name="Andreopoulos W."/>
            <person name="Angelini C."/>
            <person name="Antonin V."/>
            <person name="Barry K.W."/>
            <person name="Bougher N.L."/>
            <person name="Buchanan P."/>
            <person name="Buyck B."/>
            <person name="Bense V."/>
            <person name="Catcheside P."/>
            <person name="Chovatia M."/>
            <person name="Cooper J."/>
            <person name="Damon W."/>
            <person name="Desjardin D."/>
            <person name="Finy P."/>
            <person name="Geml J."/>
            <person name="Haridas S."/>
            <person name="Hughes K."/>
            <person name="Justo A."/>
            <person name="Karasinski D."/>
            <person name="Kautmanova I."/>
            <person name="Kiss B."/>
            <person name="Kocsube S."/>
            <person name="Kotiranta H."/>
            <person name="LaButti K.M."/>
            <person name="Lechner B.E."/>
            <person name="Liimatainen K."/>
            <person name="Lipzen A."/>
            <person name="Lukacs Z."/>
            <person name="Mihaltcheva S."/>
            <person name="Morgado L.N."/>
            <person name="Niskanen T."/>
            <person name="Noordeloos M.E."/>
            <person name="Ohm R.A."/>
            <person name="Ortiz-Santana B."/>
            <person name="Ovrebo C."/>
            <person name="Racz N."/>
            <person name="Riley R."/>
            <person name="Savchenko A."/>
            <person name="Shiryaev A."/>
            <person name="Soop K."/>
            <person name="Spirin V."/>
            <person name="Szebenyi C."/>
            <person name="Tomsovsky M."/>
            <person name="Tulloss R.E."/>
            <person name="Uehling J."/>
            <person name="Grigoriev I.V."/>
            <person name="Vagvolgyi C."/>
            <person name="Papp T."/>
            <person name="Martin F.M."/>
            <person name="Miettinen O."/>
            <person name="Hibbett D.S."/>
            <person name="Nagy L.G."/>
        </authorList>
    </citation>
    <scope>NUCLEOTIDE SEQUENCE [LARGE SCALE GENOMIC DNA]</scope>
    <source>
        <strain evidence="2 3">CBS 962.96</strain>
    </source>
</reference>
<protein>
    <recommendedName>
        <fullName evidence="1">CxC5 like cysteine cluster associated with KDZ domain-containing protein</fullName>
    </recommendedName>
</protein>
<dbReference type="Pfam" id="PF18718">
    <property type="entry name" value="CxC5"/>
    <property type="match status" value="1"/>
</dbReference>
<keyword evidence="3" id="KW-1185">Reference proteome</keyword>
<proteinExistence type="predicted"/>
<name>A0A4S8L803_DENBC</name>
<evidence type="ECO:0000313" key="3">
    <source>
        <dbReference type="Proteomes" id="UP000297245"/>
    </source>
</evidence>
<evidence type="ECO:0000313" key="2">
    <source>
        <dbReference type="EMBL" id="THU84661.1"/>
    </source>
</evidence>
<organism evidence="2 3">
    <name type="scientific">Dendrothele bispora (strain CBS 962.96)</name>
    <dbReference type="NCBI Taxonomy" id="1314807"/>
    <lineage>
        <taxon>Eukaryota</taxon>
        <taxon>Fungi</taxon>
        <taxon>Dikarya</taxon>
        <taxon>Basidiomycota</taxon>
        <taxon>Agaricomycotina</taxon>
        <taxon>Agaricomycetes</taxon>
        <taxon>Agaricomycetidae</taxon>
        <taxon>Agaricales</taxon>
        <taxon>Agaricales incertae sedis</taxon>
        <taxon>Dendrothele</taxon>
    </lineage>
</organism>